<feature type="transmembrane region" description="Helical" evidence="2">
    <location>
        <begin position="30"/>
        <end position="51"/>
    </location>
</feature>
<evidence type="ECO:0000313" key="4">
    <source>
        <dbReference type="EMBL" id="WAC14333.1"/>
    </source>
</evidence>
<gene>
    <name evidence="4" type="ORF">ON006_10330</name>
</gene>
<evidence type="ECO:0000256" key="2">
    <source>
        <dbReference type="SAM" id="Phobius"/>
    </source>
</evidence>
<reference evidence="4" key="1">
    <citation type="submission" date="2022-11" db="EMBL/GenBank/DDBJ databases">
        <title>Dyadobacter pollutisoli sp. nov., isolated from plastic dumped soil.</title>
        <authorList>
            <person name="Kim J.M."/>
            <person name="Kim K.R."/>
            <person name="Lee J.K."/>
            <person name="Hao L."/>
            <person name="Jeon C.O."/>
        </authorList>
    </citation>
    <scope>NUCLEOTIDE SEQUENCE</scope>
    <source>
        <strain evidence="4">U1</strain>
    </source>
</reference>
<dbReference type="AlphaFoldDB" id="A0A9E8NE62"/>
<dbReference type="GO" id="GO:0016787">
    <property type="term" value="F:hydrolase activity"/>
    <property type="evidence" value="ECO:0007669"/>
    <property type="project" value="UniProtKB-KW"/>
</dbReference>
<dbReference type="PANTHER" id="PTHR48081">
    <property type="entry name" value="AB HYDROLASE SUPERFAMILY PROTEIN C4A8.06C"/>
    <property type="match status" value="1"/>
</dbReference>
<dbReference type="InterPro" id="IPR029058">
    <property type="entry name" value="AB_hydrolase_fold"/>
</dbReference>
<dbReference type="Proteomes" id="UP001164653">
    <property type="component" value="Chromosome"/>
</dbReference>
<accession>A0A9E8NE62</accession>
<keyword evidence="2" id="KW-0472">Membrane</keyword>
<sequence length="374" mass="41589">MLRLILPVALFLISLLTIFPAPAYPLWLLAIIVDEFPWIPILVTFICLLTLKNVQYPLVSNLLLLGALLLFISPIIRAKMIANDLAKNVSANFGQADHWLRASTQSFSIAKIFNSVRNIDYITLPYKYNKMTPLSMAFYPSALGGKRPCVIVVHGGSWKSGDNTQLPELNSILSREGYHVAAINYRLAPDSQSPAPVQDVKDAIAFLKNNAEKWHIDTNRFVLLGRSAGAQIALLAAYTLNEPCIKGVIDFYGPADMVWGYSIPSNPLIMDSRKVMEDYLGSSYDASPKNYENSSPILFASEKSPPTLLIHGENDVLVAYEHSRRLNLKLQEKGVPHYLLTLPWATHGFDYNINGPGGQLSTYAVSYFLNSVTR</sequence>
<evidence type="ECO:0000256" key="1">
    <source>
        <dbReference type="ARBA" id="ARBA00022801"/>
    </source>
</evidence>
<organism evidence="4 5">
    <name type="scientific">Dyadobacter pollutisoli</name>
    <dbReference type="NCBI Taxonomy" id="2910158"/>
    <lineage>
        <taxon>Bacteria</taxon>
        <taxon>Pseudomonadati</taxon>
        <taxon>Bacteroidota</taxon>
        <taxon>Cytophagia</taxon>
        <taxon>Cytophagales</taxon>
        <taxon>Spirosomataceae</taxon>
        <taxon>Dyadobacter</taxon>
    </lineage>
</organism>
<keyword evidence="5" id="KW-1185">Reference proteome</keyword>
<dbReference type="RefSeq" id="WP_244819700.1">
    <property type="nucleotide sequence ID" value="NZ_CP112998.1"/>
</dbReference>
<dbReference type="Gene3D" id="3.40.50.1820">
    <property type="entry name" value="alpha/beta hydrolase"/>
    <property type="match status" value="1"/>
</dbReference>
<dbReference type="Pfam" id="PF20434">
    <property type="entry name" value="BD-FAE"/>
    <property type="match status" value="1"/>
</dbReference>
<dbReference type="InterPro" id="IPR050300">
    <property type="entry name" value="GDXG_lipolytic_enzyme"/>
</dbReference>
<evidence type="ECO:0000259" key="3">
    <source>
        <dbReference type="Pfam" id="PF20434"/>
    </source>
</evidence>
<keyword evidence="1 4" id="KW-0378">Hydrolase</keyword>
<evidence type="ECO:0000313" key="5">
    <source>
        <dbReference type="Proteomes" id="UP001164653"/>
    </source>
</evidence>
<protein>
    <submittedName>
        <fullName evidence="4">Alpha/beta hydrolase</fullName>
    </submittedName>
</protein>
<name>A0A9E8NE62_9BACT</name>
<dbReference type="KEGG" id="dpf:ON006_10330"/>
<dbReference type="InterPro" id="IPR049492">
    <property type="entry name" value="BD-FAE-like_dom"/>
</dbReference>
<keyword evidence="2" id="KW-0812">Transmembrane</keyword>
<dbReference type="EMBL" id="CP112998">
    <property type="protein sequence ID" value="WAC14333.1"/>
    <property type="molecule type" value="Genomic_DNA"/>
</dbReference>
<dbReference type="SUPFAM" id="SSF53474">
    <property type="entry name" value="alpha/beta-Hydrolases"/>
    <property type="match status" value="1"/>
</dbReference>
<feature type="domain" description="BD-FAE-like" evidence="3">
    <location>
        <begin position="139"/>
        <end position="330"/>
    </location>
</feature>
<proteinExistence type="predicted"/>
<feature type="transmembrane region" description="Helical" evidence="2">
    <location>
        <begin position="58"/>
        <end position="76"/>
    </location>
</feature>
<keyword evidence="2" id="KW-1133">Transmembrane helix</keyword>